<sequence>KENLGTLTARRDEVDRAVLQLYRILSPARNVSEGIWSKIFSHCLSDTSLPTVNFSEAPLLLTRVCRGWKSIAIKTPQLWSSVSVDIPSYEMRNKRSADWSDIGVSSRKAMLNDWLDRSGELPLTIAM</sequence>
<protein>
    <submittedName>
        <fullName evidence="1">Uncharacterized protein</fullName>
    </submittedName>
</protein>
<reference evidence="2" key="2">
    <citation type="submission" date="2015-01" db="EMBL/GenBank/DDBJ databases">
        <title>Evolutionary Origins and Diversification of the Mycorrhizal Mutualists.</title>
        <authorList>
            <consortium name="DOE Joint Genome Institute"/>
            <consortium name="Mycorrhizal Genomics Consortium"/>
            <person name="Kohler A."/>
            <person name="Kuo A."/>
            <person name="Nagy L.G."/>
            <person name="Floudas D."/>
            <person name="Copeland A."/>
            <person name="Barry K.W."/>
            <person name="Cichocki N."/>
            <person name="Veneault-Fourrey C."/>
            <person name="LaButti K."/>
            <person name="Lindquist E.A."/>
            <person name="Lipzen A."/>
            <person name="Lundell T."/>
            <person name="Morin E."/>
            <person name="Murat C."/>
            <person name="Riley R."/>
            <person name="Ohm R."/>
            <person name="Sun H."/>
            <person name="Tunlid A."/>
            <person name="Henrissat B."/>
            <person name="Grigoriev I.V."/>
            <person name="Hibbett D.S."/>
            <person name="Martin F."/>
        </authorList>
    </citation>
    <scope>NUCLEOTIDE SEQUENCE [LARGE SCALE GENOMIC DNA]</scope>
    <source>
        <strain evidence="2">h7</strain>
    </source>
</reference>
<feature type="non-terminal residue" evidence="1">
    <location>
        <position position="127"/>
    </location>
</feature>
<dbReference type="STRING" id="686832.A0A0C2XUR3"/>
<gene>
    <name evidence="1" type="ORF">M413DRAFT_52928</name>
</gene>
<feature type="non-terminal residue" evidence="1">
    <location>
        <position position="1"/>
    </location>
</feature>
<name>A0A0C2XUR3_HEBCY</name>
<dbReference type="HOGENOM" id="CLU_018544_3_0_1"/>
<reference evidence="1 2" key="1">
    <citation type="submission" date="2014-04" db="EMBL/GenBank/DDBJ databases">
        <authorList>
            <consortium name="DOE Joint Genome Institute"/>
            <person name="Kuo A."/>
            <person name="Gay G."/>
            <person name="Dore J."/>
            <person name="Kohler A."/>
            <person name="Nagy L.G."/>
            <person name="Floudas D."/>
            <person name="Copeland A."/>
            <person name="Barry K.W."/>
            <person name="Cichocki N."/>
            <person name="Veneault-Fourrey C."/>
            <person name="LaButti K."/>
            <person name="Lindquist E.A."/>
            <person name="Lipzen A."/>
            <person name="Lundell T."/>
            <person name="Morin E."/>
            <person name="Murat C."/>
            <person name="Sun H."/>
            <person name="Tunlid A."/>
            <person name="Henrissat B."/>
            <person name="Grigoriev I.V."/>
            <person name="Hibbett D.S."/>
            <person name="Martin F."/>
            <person name="Nordberg H.P."/>
            <person name="Cantor M.N."/>
            <person name="Hua S.X."/>
        </authorList>
    </citation>
    <scope>NUCLEOTIDE SEQUENCE [LARGE SCALE GENOMIC DNA]</scope>
    <source>
        <strain evidence="2">h7</strain>
    </source>
</reference>
<dbReference type="EMBL" id="KN831780">
    <property type="protein sequence ID" value="KIM41408.1"/>
    <property type="molecule type" value="Genomic_DNA"/>
</dbReference>
<accession>A0A0C2XUR3</accession>
<organism evidence="1 2">
    <name type="scientific">Hebeloma cylindrosporum</name>
    <dbReference type="NCBI Taxonomy" id="76867"/>
    <lineage>
        <taxon>Eukaryota</taxon>
        <taxon>Fungi</taxon>
        <taxon>Dikarya</taxon>
        <taxon>Basidiomycota</taxon>
        <taxon>Agaricomycotina</taxon>
        <taxon>Agaricomycetes</taxon>
        <taxon>Agaricomycetidae</taxon>
        <taxon>Agaricales</taxon>
        <taxon>Agaricineae</taxon>
        <taxon>Hymenogastraceae</taxon>
        <taxon>Hebeloma</taxon>
    </lineage>
</organism>
<dbReference type="AlphaFoldDB" id="A0A0C2XUR3"/>
<evidence type="ECO:0000313" key="2">
    <source>
        <dbReference type="Proteomes" id="UP000053424"/>
    </source>
</evidence>
<evidence type="ECO:0000313" key="1">
    <source>
        <dbReference type="EMBL" id="KIM41408.1"/>
    </source>
</evidence>
<keyword evidence="2" id="KW-1185">Reference proteome</keyword>
<dbReference type="Proteomes" id="UP000053424">
    <property type="component" value="Unassembled WGS sequence"/>
</dbReference>
<dbReference type="OrthoDB" id="3013932at2759"/>
<proteinExistence type="predicted"/>